<feature type="transmembrane region" description="Helical" evidence="1">
    <location>
        <begin position="50"/>
        <end position="75"/>
    </location>
</feature>
<name>A0A3N0V339_9PROT</name>
<evidence type="ECO:0000313" key="3">
    <source>
        <dbReference type="Proteomes" id="UP000275137"/>
    </source>
</evidence>
<feature type="transmembrane region" description="Helical" evidence="1">
    <location>
        <begin position="146"/>
        <end position="166"/>
    </location>
</feature>
<accession>A0A3N0V339</accession>
<dbReference type="RefSeq" id="WP_123236772.1">
    <property type="nucleotide sequence ID" value="NZ_RJVP01000002.1"/>
</dbReference>
<dbReference type="Pfam" id="PF06496">
    <property type="entry name" value="DUF1097"/>
    <property type="match status" value="1"/>
</dbReference>
<evidence type="ECO:0000256" key="1">
    <source>
        <dbReference type="SAM" id="Phobius"/>
    </source>
</evidence>
<protein>
    <submittedName>
        <fullName evidence="2">DUF1097 domain-containing protein</fullName>
    </submittedName>
</protein>
<dbReference type="AlphaFoldDB" id="A0A3N0V339"/>
<keyword evidence="1" id="KW-0812">Transmembrane</keyword>
<gene>
    <name evidence="2" type="ORF">ED236_04485</name>
</gene>
<feature type="transmembrane region" description="Helical" evidence="1">
    <location>
        <begin position="87"/>
        <end position="110"/>
    </location>
</feature>
<evidence type="ECO:0000313" key="2">
    <source>
        <dbReference type="EMBL" id="ROH86964.1"/>
    </source>
</evidence>
<organism evidence="2 3">
    <name type="scientific">Pseudomethylobacillus aquaticus</name>
    <dbReference type="NCBI Taxonomy" id="2676064"/>
    <lineage>
        <taxon>Bacteria</taxon>
        <taxon>Pseudomonadati</taxon>
        <taxon>Pseudomonadota</taxon>
        <taxon>Betaproteobacteria</taxon>
        <taxon>Nitrosomonadales</taxon>
        <taxon>Methylophilaceae</taxon>
        <taxon>Pseudomethylobacillus</taxon>
    </lineage>
</organism>
<feature type="transmembrane region" description="Helical" evidence="1">
    <location>
        <begin position="116"/>
        <end position="134"/>
    </location>
</feature>
<dbReference type="EMBL" id="RJVP01000002">
    <property type="protein sequence ID" value="ROH86964.1"/>
    <property type="molecule type" value="Genomic_DNA"/>
</dbReference>
<keyword evidence="3" id="KW-1185">Reference proteome</keyword>
<keyword evidence="1" id="KW-1133">Transmembrane helix</keyword>
<sequence>MTRLNAACCCAALLTTVVLLLTQGYPALPAWMLFITWACFFHVGGGEHPAAAFRTVVTHIGLGVLTAWLTALLLLASPWNEGLLHALWGPVVIGLVIGALVRLGVVGYFAVTPAIIYGYASVWAFLSTGGHFSLQALHSLSMQNVILALPPCILIGASMGVLNARLVDWLSRSASPTAVHQR</sequence>
<reference evidence="2 3" key="1">
    <citation type="submission" date="2018-10" db="EMBL/GenBank/DDBJ databases">
        <authorList>
            <person name="Chen W.-M."/>
        </authorList>
    </citation>
    <scope>NUCLEOTIDE SEQUENCE [LARGE SCALE GENOMIC DNA]</scope>
    <source>
        <strain evidence="2 3">H-5</strain>
    </source>
</reference>
<dbReference type="InterPro" id="IPR009476">
    <property type="entry name" value="DUF1097"/>
</dbReference>
<comment type="caution">
    <text evidence="2">The sequence shown here is derived from an EMBL/GenBank/DDBJ whole genome shotgun (WGS) entry which is preliminary data.</text>
</comment>
<dbReference type="Proteomes" id="UP000275137">
    <property type="component" value="Unassembled WGS sequence"/>
</dbReference>
<proteinExistence type="predicted"/>
<keyword evidence="1" id="KW-0472">Membrane</keyword>